<dbReference type="EMBL" id="CAMGYJ010000009">
    <property type="protein sequence ID" value="CAI0545929.1"/>
    <property type="molecule type" value="Genomic_DNA"/>
</dbReference>
<dbReference type="InterPro" id="IPR006094">
    <property type="entry name" value="Oxid_FAD_bind_N"/>
</dbReference>
<evidence type="ECO:0000256" key="4">
    <source>
        <dbReference type="ARBA" id="ARBA00022827"/>
    </source>
</evidence>
<evidence type="ECO:0000256" key="2">
    <source>
        <dbReference type="ARBA" id="ARBA00022630"/>
    </source>
</evidence>
<dbReference type="Proteomes" id="UP001154282">
    <property type="component" value="Unassembled WGS sequence"/>
</dbReference>
<dbReference type="InterPro" id="IPR016166">
    <property type="entry name" value="FAD-bd_PCMH"/>
</dbReference>
<dbReference type="PANTHER" id="PTHR32448">
    <property type="entry name" value="OS08G0158400 PROTEIN"/>
    <property type="match status" value="1"/>
</dbReference>
<sequence length="383" mass="42383">MSYVSTSPSSTQPFLLIDLINLRNVAVDVPSKSAWVQAGAVLGEVYHGIASASGTLAFPAGICPTVGVGGHVSGGGYGMLIRKHGIAADNVLDAQLVDARGRVLDRAAMGEDVFWAIRGGGGNTYGIVVSWKINLVTVPARLTAFTAVRTSEENGLYVGETETLLGVMKQSFPGLELTGQDCREMSWIQSILYFAGYPNNATYDELLDSRSSAPVQFDKVKAKSDYVEAPLPVKVLQGIWKRLYELESGPSFLQIIPHGGMMSRISDSSIPYPHRAGNVYKIQYYAVWSREGKEVEKRYLDWIRRLYEFTTPYVSKNPRGAYVNSRDLDLGRNNLGKITSYRQARIWGEKYYKHNFERLARAKAAIDPSNFFRNEQSVPPFTG</sequence>
<name>A0AAV0QLD8_9ROSI</name>
<evidence type="ECO:0000313" key="8">
    <source>
        <dbReference type="Proteomes" id="UP001154282"/>
    </source>
</evidence>
<comment type="caution">
    <text evidence="7">The sequence shown here is derived from an EMBL/GenBank/DDBJ whole genome shotgun (WGS) entry which is preliminary data.</text>
</comment>
<evidence type="ECO:0000313" key="7">
    <source>
        <dbReference type="EMBL" id="CAI0545929.1"/>
    </source>
</evidence>
<dbReference type="Pfam" id="PF08031">
    <property type="entry name" value="BBE"/>
    <property type="match status" value="1"/>
</dbReference>
<keyword evidence="5" id="KW-0325">Glycoprotein</keyword>
<dbReference type="GO" id="GO:0071949">
    <property type="term" value="F:FAD binding"/>
    <property type="evidence" value="ECO:0007669"/>
    <property type="project" value="InterPro"/>
</dbReference>
<dbReference type="InterPro" id="IPR012951">
    <property type="entry name" value="BBE"/>
</dbReference>
<evidence type="ECO:0000256" key="5">
    <source>
        <dbReference type="ARBA" id="ARBA00023180"/>
    </source>
</evidence>
<dbReference type="InterPro" id="IPR036318">
    <property type="entry name" value="FAD-bd_PCMH-like_sf"/>
</dbReference>
<keyword evidence="3" id="KW-0732">Signal</keyword>
<comment type="similarity">
    <text evidence="1">Belongs to the oxygen-dependent FAD-linked oxidoreductase family.</text>
</comment>
<dbReference type="SUPFAM" id="SSF56176">
    <property type="entry name" value="FAD-binding/transporter-associated domain-like"/>
    <property type="match status" value="1"/>
</dbReference>
<evidence type="ECO:0000256" key="3">
    <source>
        <dbReference type="ARBA" id="ARBA00022729"/>
    </source>
</evidence>
<reference evidence="7" key="1">
    <citation type="submission" date="2022-08" db="EMBL/GenBank/DDBJ databases">
        <authorList>
            <person name="Gutierrez-Valencia J."/>
        </authorList>
    </citation>
    <scope>NUCLEOTIDE SEQUENCE</scope>
</reference>
<dbReference type="GO" id="GO:0016491">
    <property type="term" value="F:oxidoreductase activity"/>
    <property type="evidence" value="ECO:0007669"/>
    <property type="project" value="InterPro"/>
</dbReference>
<dbReference type="Gene3D" id="3.40.462.20">
    <property type="match status" value="2"/>
</dbReference>
<dbReference type="Gene3D" id="3.30.465.10">
    <property type="match status" value="2"/>
</dbReference>
<dbReference type="InterPro" id="IPR016169">
    <property type="entry name" value="FAD-bd_PCMH_sub2"/>
</dbReference>
<organism evidence="7 8">
    <name type="scientific">Linum tenue</name>
    <dbReference type="NCBI Taxonomy" id="586396"/>
    <lineage>
        <taxon>Eukaryota</taxon>
        <taxon>Viridiplantae</taxon>
        <taxon>Streptophyta</taxon>
        <taxon>Embryophyta</taxon>
        <taxon>Tracheophyta</taxon>
        <taxon>Spermatophyta</taxon>
        <taxon>Magnoliopsida</taxon>
        <taxon>eudicotyledons</taxon>
        <taxon>Gunneridae</taxon>
        <taxon>Pentapetalae</taxon>
        <taxon>rosids</taxon>
        <taxon>fabids</taxon>
        <taxon>Malpighiales</taxon>
        <taxon>Linaceae</taxon>
        <taxon>Linum</taxon>
    </lineage>
</organism>
<proteinExistence type="inferred from homology"/>
<dbReference type="PROSITE" id="PS51387">
    <property type="entry name" value="FAD_PCMH"/>
    <property type="match status" value="1"/>
</dbReference>
<gene>
    <name evidence="7" type="ORF">LITE_LOCUS43746</name>
</gene>
<evidence type="ECO:0000256" key="1">
    <source>
        <dbReference type="ARBA" id="ARBA00005466"/>
    </source>
</evidence>
<dbReference type="AlphaFoldDB" id="A0AAV0QLD8"/>
<keyword evidence="4" id="KW-0274">FAD</keyword>
<accession>A0AAV0QLD8</accession>
<evidence type="ECO:0000259" key="6">
    <source>
        <dbReference type="PROSITE" id="PS51387"/>
    </source>
</evidence>
<dbReference type="Pfam" id="PF01565">
    <property type="entry name" value="FAD_binding_4"/>
    <property type="match status" value="1"/>
</dbReference>
<keyword evidence="8" id="KW-1185">Reference proteome</keyword>
<keyword evidence="2" id="KW-0285">Flavoprotein</keyword>
<protein>
    <recommendedName>
        <fullName evidence="6">FAD-binding PCMH-type domain-containing protein</fullName>
    </recommendedName>
</protein>
<feature type="domain" description="FAD-binding PCMH-type" evidence="6">
    <location>
        <begin position="1"/>
        <end position="138"/>
    </location>
</feature>